<name>A0ABU1IE25_9BURK</name>
<protein>
    <submittedName>
        <fullName evidence="2">Enoyl-CoA hydratase</fullName>
        <ecNumber evidence="2">4.2.1.17</ecNumber>
    </submittedName>
</protein>
<dbReference type="Proteomes" id="UP001267710">
    <property type="component" value="Unassembled WGS sequence"/>
</dbReference>
<evidence type="ECO:0000313" key="2">
    <source>
        <dbReference type="EMBL" id="MDR6215474.1"/>
    </source>
</evidence>
<dbReference type="RefSeq" id="WP_309830131.1">
    <property type="nucleotide sequence ID" value="NZ_JAVIZX010000001.1"/>
</dbReference>
<dbReference type="Pfam" id="PF00378">
    <property type="entry name" value="ECH_1"/>
    <property type="match status" value="1"/>
</dbReference>
<dbReference type="PANTHER" id="PTHR43149:SF3">
    <property type="entry name" value="DELTA(3,5)-DELTA(2,4)-DIENOYL-COA ISOMERASE, PEROXISOMAL-LIKE"/>
    <property type="match status" value="1"/>
</dbReference>
<dbReference type="GO" id="GO:0004300">
    <property type="term" value="F:enoyl-CoA hydratase activity"/>
    <property type="evidence" value="ECO:0007669"/>
    <property type="project" value="UniProtKB-EC"/>
</dbReference>
<comment type="similarity">
    <text evidence="1">Belongs to the enoyl-CoA hydratase/isomerase family.</text>
</comment>
<dbReference type="CDD" id="cd06558">
    <property type="entry name" value="crotonase-like"/>
    <property type="match status" value="1"/>
</dbReference>
<comment type="caution">
    <text evidence="2">The sequence shown here is derived from an EMBL/GenBank/DDBJ whole genome shotgun (WGS) entry which is preliminary data.</text>
</comment>
<keyword evidence="2" id="KW-0456">Lyase</keyword>
<evidence type="ECO:0000313" key="3">
    <source>
        <dbReference type="Proteomes" id="UP001267710"/>
    </source>
</evidence>
<dbReference type="EMBL" id="JAVIZX010000001">
    <property type="protein sequence ID" value="MDR6215474.1"/>
    <property type="molecule type" value="Genomic_DNA"/>
</dbReference>
<dbReference type="InterPro" id="IPR029045">
    <property type="entry name" value="ClpP/crotonase-like_dom_sf"/>
</dbReference>
<organism evidence="2 3">
    <name type="scientific">Paracidovorax wautersii</name>
    <dbReference type="NCBI Taxonomy" id="1177982"/>
    <lineage>
        <taxon>Bacteria</taxon>
        <taxon>Pseudomonadati</taxon>
        <taxon>Pseudomonadota</taxon>
        <taxon>Betaproteobacteria</taxon>
        <taxon>Burkholderiales</taxon>
        <taxon>Comamonadaceae</taxon>
        <taxon>Paracidovorax</taxon>
    </lineage>
</organism>
<sequence length="284" mass="30635">MNPDTAALTCFRLTVTDQVAHLVLDRPDALNTMHPTFWRELDAVLARLHRSGEARALVISSTGKHFSAGMALETFGGAVAMDDQTPEGRAAIFDLLTDMQATFTRIESLRIPVIAAIHGGCIGGAVDMVTAACIRYATADAFFCIQEINIGMVADVGTLQRLPKLIPLGIVKELAYTGRRLPAQRALACGLVNEVFDTQAAMVDAALACAREIAAKPPVAIWGTKQAVHYARDHSVDDSLRQMGWLQGAIWSNRHVGEAVGAMRERRAGGFPDLAPVQRFSEQG</sequence>
<dbReference type="InterPro" id="IPR045002">
    <property type="entry name" value="Ech1-like"/>
</dbReference>
<dbReference type="EC" id="4.2.1.17" evidence="2"/>
<dbReference type="PANTHER" id="PTHR43149">
    <property type="entry name" value="ENOYL-COA HYDRATASE"/>
    <property type="match status" value="1"/>
</dbReference>
<dbReference type="SUPFAM" id="SSF52096">
    <property type="entry name" value="ClpP/crotonase"/>
    <property type="match status" value="1"/>
</dbReference>
<dbReference type="InterPro" id="IPR001753">
    <property type="entry name" value="Enoyl-CoA_hydra/iso"/>
</dbReference>
<reference evidence="2 3" key="1">
    <citation type="submission" date="2023-08" db="EMBL/GenBank/DDBJ databases">
        <title>Functional and genomic diversity of the sorghum phyllosphere microbiome.</title>
        <authorList>
            <person name="Shade A."/>
        </authorList>
    </citation>
    <scope>NUCLEOTIDE SEQUENCE [LARGE SCALE GENOMIC DNA]</scope>
    <source>
        <strain evidence="2 3">SORGH_AS_0335</strain>
    </source>
</reference>
<keyword evidence="3" id="KW-1185">Reference proteome</keyword>
<evidence type="ECO:0000256" key="1">
    <source>
        <dbReference type="ARBA" id="ARBA00005254"/>
    </source>
</evidence>
<accession>A0ABU1IE25</accession>
<gene>
    <name evidence="2" type="ORF">QE399_003163</name>
</gene>
<dbReference type="Gene3D" id="1.10.12.10">
    <property type="entry name" value="Lyase 2-enoyl-coa Hydratase, Chain A, domain 2"/>
    <property type="match status" value="1"/>
</dbReference>
<dbReference type="InterPro" id="IPR014748">
    <property type="entry name" value="Enoyl-CoA_hydra_C"/>
</dbReference>
<dbReference type="Gene3D" id="3.90.226.10">
    <property type="entry name" value="2-enoyl-CoA Hydratase, Chain A, domain 1"/>
    <property type="match status" value="1"/>
</dbReference>
<proteinExistence type="inferred from homology"/>